<dbReference type="RefSeq" id="WP_075798147.1">
    <property type="nucleotide sequence ID" value="NZ_CP015583.1"/>
</dbReference>
<gene>
    <name evidence="2" type="ORF">RGI145_09260</name>
</gene>
<name>A0A1L7AEV6_9PROT</name>
<dbReference type="AlphaFoldDB" id="A0A1L7AEV6"/>
<dbReference type="KEGG" id="rgi:RGI145_09260"/>
<feature type="compositionally biased region" description="Low complexity" evidence="1">
    <location>
        <begin position="76"/>
        <end position="98"/>
    </location>
</feature>
<evidence type="ECO:0000313" key="2">
    <source>
        <dbReference type="EMBL" id="APT57260.1"/>
    </source>
</evidence>
<reference evidence="2 3" key="1">
    <citation type="submission" date="2016-05" db="EMBL/GenBank/DDBJ databases">
        <title>Complete Genome and Methylome Analysis of Psychrotrophic Bacterial Isolates from Antarctic Lake Untersee.</title>
        <authorList>
            <person name="Fomenkov A."/>
            <person name="Akimov V.N."/>
            <person name="Vasilyeva L.V."/>
            <person name="Andersen D."/>
            <person name="Vincze T."/>
            <person name="Roberts R.J."/>
        </authorList>
    </citation>
    <scope>NUCLEOTIDE SEQUENCE [LARGE SCALE GENOMIC DNA]</scope>
    <source>
        <strain evidence="2 3">U14-5</strain>
    </source>
</reference>
<sequence length="104" mass="10706">MSSNNKPAPAALPCIFSDGVIDAQVRHGVARFTLGQTGTDGQLAPAGQLVLPLTQLPNLIGSVTRLLQELEARARQAQQQQQGAAAAAEPAATPAGGAFRFSTE</sequence>
<dbReference type="STRING" id="257708.RGI145_09260"/>
<proteinExistence type="predicted"/>
<evidence type="ECO:0000256" key="1">
    <source>
        <dbReference type="SAM" id="MobiDB-lite"/>
    </source>
</evidence>
<dbReference type="Proteomes" id="UP000185494">
    <property type="component" value="Chromosome 1"/>
</dbReference>
<dbReference type="EMBL" id="CP015583">
    <property type="protein sequence ID" value="APT57260.1"/>
    <property type="molecule type" value="Genomic_DNA"/>
</dbReference>
<organism evidence="2 3">
    <name type="scientific">Roseomonas gilardii</name>
    <dbReference type="NCBI Taxonomy" id="257708"/>
    <lineage>
        <taxon>Bacteria</taxon>
        <taxon>Pseudomonadati</taxon>
        <taxon>Pseudomonadota</taxon>
        <taxon>Alphaproteobacteria</taxon>
        <taxon>Acetobacterales</taxon>
        <taxon>Roseomonadaceae</taxon>
        <taxon>Roseomonas</taxon>
    </lineage>
</organism>
<protein>
    <submittedName>
        <fullName evidence="2">Uncharacterized protein</fullName>
    </submittedName>
</protein>
<evidence type="ECO:0000313" key="3">
    <source>
        <dbReference type="Proteomes" id="UP000185494"/>
    </source>
</evidence>
<accession>A0A1L7AEV6</accession>
<feature type="region of interest" description="Disordered" evidence="1">
    <location>
        <begin position="76"/>
        <end position="104"/>
    </location>
</feature>